<dbReference type="OrthoDB" id="291007at2759"/>
<dbReference type="SUPFAM" id="SSF55486">
    <property type="entry name" value="Metalloproteases ('zincins'), catalytic domain"/>
    <property type="match status" value="1"/>
</dbReference>
<dbReference type="AlphaFoldDB" id="A0A8E2DX93"/>
<evidence type="ECO:0000256" key="1">
    <source>
        <dbReference type="SAM" id="SignalP"/>
    </source>
</evidence>
<dbReference type="InterPro" id="IPR001506">
    <property type="entry name" value="Peptidase_M12A"/>
</dbReference>
<protein>
    <recommendedName>
        <fullName evidence="2">Peptidase M12A domain-containing protein</fullName>
    </recommendedName>
</protein>
<gene>
    <name evidence="3" type="ORF">K432DRAFT_449005</name>
</gene>
<proteinExistence type="predicted"/>
<dbReference type="Proteomes" id="UP000250266">
    <property type="component" value="Unassembled WGS sequence"/>
</dbReference>
<feature type="chain" id="PRO_5034590844" description="Peptidase M12A domain-containing protein" evidence="1">
    <location>
        <begin position="22"/>
        <end position="292"/>
    </location>
</feature>
<dbReference type="InterPro" id="IPR024079">
    <property type="entry name" value="MetalloPept_cat_dom_sf"/>
</dbReference>
<sequence length="292" mass="32398">MLLSTLWCAILGFSVVPETFAAPLTSDTPSNSAITDLERRWFSIKPGGQVQREWRSKVLLYCFHDAASQTKLSGLFDSGWQMWVNAGVSPDYATKSLISPCRQDALVVSATTGCEIFTSLGWSPVAWANTMRFDPSNECGFGNPVTNMAHEIGHSLGLIHEHQRSDASGIIKFDYDDCKNLKDYRRFKNMKNGKKPLYHMRSLCSNLNLASQAGFSARDMIPYTGLNAVPYVAGNRFDTRSIMLYSSRCGASPGGKDVLKFRDGSIIPPPTEVSRVDAERIRLLYPRPTPTP</sequence>
<dbReference type="Gene3D" id="3.40.390.10">
    <property type="entry name" value="Collagenase (Catalytic Domain)"/>
    <property type="match status" value="1"/>
</dbReference>
<keyword evidence="4" id="KW-1185">Reference proteome</keyword>
<dbReference type="EMBL" id="KV745858">
    <property type="protein sequence ID" value="OCK73258.1"/>
    <property type="molecule type" value="Genomic_DNA"/>
</dbReference>
<evidence type="ECO:0000259" key="2">
    <source>
        <dbReference type="Pfam" id="PF01400"/>
    </source>
</evidence>
<evidence type="ECO:0000313" key="3">
    <source>
        <dbReference type="EMBL" id="OCK73258.1"/>
    </source>
</evidence>
<dbReference type="Pfam" id="PF01400">
    <property type="entry name" value="Astacin"/>
    <property type="match status" value="1"/>
</dbReference>
<reference evidence="3 4" key="1">
    <citation type="journal article" date="2016" name="Nat. Commun.">
        <title>Ectomycorrhizal ecology is imprinted in the genome of the dominant symbiotic fungus Cenococcum geophilum.</title>
        <authorList>
            <consortium name="DOE Joint Genome Institute"/>
            <person name="Peter M."/>
            <person name="Kohler A."/>
            <person name="Ohm R.A."/>
            <person name="Kuo A."/>
            <person name="Krutzmann J."/>
            <person name="Morin E."/>
            <person name="Arend M."/>
            <person name="Barry K.W."/>
            <person name="Binder M."/>
            <person name="Choi C."/>
            <person name="Clum A."/>
            <person name="Copeland A."/>
            <person name="Grisel N."/>
            <person name="Haridas S."/>
            <person name="Kipfer T."/>
            <person name="LaButti K."/>
            <person name="Lindquist E."/>
            <person name="Lipzen A."/>
            <person name="Maire R."/>
            <person name="Meier B."/>
            <person name="Mihaltcheva S."/>
            <person name="Molinier V."/>
            <person name="Murat C."/>
            <person name="Poggeler S."/>
            <person name="Quandt C.A."/>
            <person name="Sperisen C."/>
            <person name="Tritt A."/>
            <person name="Tisserant E."/>
            <person name="Crous P.W."/>
            <person name="Henrissat B."/>
            <person name="Nehls U."/>
            <person name="Egli S."/>
            <person name="Spatafora J.W."/>
            <person name="Grigoriev I.V."/>
            <person name="Martin F.M."/>
        </authorList>
    </citation>
    <scope>NUCLEOTIDE SEQUENCE [LARGE SCALE GENOMIC DNA]</scope>
    <source>
        <strain evidence="3 4">CBS 459.81</strain>
    </source>
</reference>
<accession>A0A8E2DX93</accession>
<feature type="domain" description="Peptidase M12A" evidence="2">
    <location>
        <begin position="101"/>
        <end position="191"/>
    </location>
</feature>
<feature type="signal peptide" evidence="1">
    <location>
        <begin position="1"/>
        <end position="21"/>
    </location>
</feature>
<evidence type="ECO:0000313" key="4">
    <source>
        <dbReference type="Proteomes" id="UP000250266"/>
    </source>
</evidence>
<organism evidence="3 4">
    <name type="scientific">Lepidopterella palustris CBS 459.81</name>
    <dbReference type="NCBI Taxonomy" id="1314670"/>
    <lineage>
        <taxon>Eukaryota</taxon>
        <taxon>Fungi</taxon>
        <taxon>Dikarya</taxon>
        <taxon>Ascomycota</taxon>
        <taxon>Pezizomycotina</taxon>
        <taxon>Dothideomycetes</taxon>
        <taxon>Pleosporomycetidae</taxon>
        <taxon>Mytilinidiales</taxon>
        <taxon>Argynnaceae</taxon>
        <taxon>Lepidopterella</taxon>
    </lineage>
</organism>
<name>A0A8E2DX93_9PEZI</name>
<dbReference type="GO" id="GO:0004222">
    <property type="term" value="F:metalloendopeptidase activity"/>
    <property type="evidence" value="ECO:0007669"/>
    <property type="project" value="InterPro"/>
</dbReference>
<keyword evidence="1" id="KW-0732">Signal</keyword>
<dbReference type="GO" id="GO:0006508">
    <property type="term" value="P:proteolysis"/>
    <property type="evidence" value="ECO:0007669"/>
    <property type="project" value="InterPro"/>
</dbReference>